<evidence type="ECO:0000313" key="12">
    <source>
        <dbReference type="EMBL" id="GAP44187.1"/>
    </source>
</evidence>
<dbReference type="GO" id="GO:0005829">
    <property type="term" value="C:cytosol"/>
    <property type="evidence" value="ECO:0007669"/>
    <property type="project" value="TreeGrafter"/>
</dbReference>
<dbReference type="InterPro" id="IPR006675">
    <property type="entry name" value="HDIG_dom"/>
</dbReference>
<dbReference type="InterPro" id="IPR038257">
    <property type="entry name" value="CRISPR-assoc_Cas3_HD_sf"/>
</dbReference>
<dbReference type="CDD" id="cd09641">
    <property type="entry name" value="Cas3''_I"/>
    <property type="match status" value="1"/>
</dbReference>
<organism evidence="12">
    <name type="scientific">Lentimicrobium saccharophilum</name>
    <dbReference type="NCBI Taxonomy" id="1678841"/>
    <lineage>
        <taxon>Bacteria</taxon>
        <taxon>Pseudomonadati</taxon>
        <taxon>Bacteroidota</taxon>
        <taxon>Bacteroidia</taxon>
        <taxon>Bacteroidales</taxon>
        <taxon>Lentimicrobiaceae</taxon>
        <taxon>Lentimicrobium</taxon>
    </lineage>
</organism>
<dbReference type="STRING" id="1678841.TBC1_112351"/>
<dbReference type="NCBIfam" id="TIGR00277">
    <property type="entry name" value="HDIG"/>
    <property type="match status" value="1"/>
</dbReference>
<evidence type="ECO:0000256" key="6">
    <source>
        <dbReference type="ARBA" id="ARBA00022801"/>
    </source>
</evidence>
<dbReference type="InterPro" id="IPR011545">
    <property type="entry name" value="DEAD/DEAH_box_helicase_dom"/>
</dbReference>
<keyword evidence="8" id="KW-0067">ATP-binding</keyword>
<gene>
    <name evidence="12" type="ORF">TBC1_112351</name>
</gene>
<dbReference type="InterPro" id="IPR027417">
    <property type="entry name" value="P-loop_NTPase"/>
</dbReference>
<keyword evidence="3" id="KW-0540">Nuclease</keyword>
<dbReference type="GO" id="GO:0004518">
    <property type="term" value="F:nuclease activity"/>
    <property type="evidence" value="ECO:0007669"/>
    <property type="project" value="UniProtKB-KW"/>
</dbReference>
<dbReference type="GO" id="GO:0051607">
    <property type="term" value="P:defense response to virus"/>
    <property type="evidence" value="ECO:0007669"/>
    <property type="project" value="UniProtKB-KW"/>
</dbReference>
<comment type="similarity">
    <text evidence="10">Belongs to the DEAD box helicase family.</text>
</comment>
<dbReference type="GO" id="GO:0016787">
    <property type="term" value="F:hydrolase activity"/>
    <property type="evidence" value="ECO:0007669"/>
    <property type="project" value="UniProtKB-KW"/>
</dbReference>
<dbReference type="InterPro" id="IPR006474">
    <property type="entry name" value="Helicase_Cas3_CRISPR-ass_core"/>
</dbReference>
<accession>A0A0S7C007</accession>
<keyword evidence="6" id="KW-0378">Hydrolase</keyword>
<dbReference type="AlphaFoldDB" id="A0A0S7C007"/>
<dbReference type="InterPro" id="IPR006674">
    <property type="entry name" value="HD_domain"/>
</dbReference>
<keyword evidence="7" id="KW-0347">Helicase</keyword>
<dbReference type="PATRIC" id="fig|1678841.3.peg.2633"/>
<dbReference type="InterPro" id="IPR001650">
    <property type="entry name" value="Helicase_C-like"/>
</dbReference>
<dbReference type="SUPFAM" id="SSF109604">
    <property type="entry name" value="HD-domain/PDEase-like"/>
    <property type="match status" value="1"/>
</dbReference>
<dbReference type="RefSeq" id="WP_062042547.1">
    <property type="nucleotide sequence ID" value="NZ_DF968182.1"/>
</dbReference>
<dbReference type="InterPro" id="IPR006483">
    <property type="entry name" value="CRISPR-assoc_Cas3_HD"/>
</dbReference>
<dbReference type="Gene3D" id="3.40.50.300">
    <property type="entry name" value="P-loop containing nucleotide triphosphate hydrolases"/>
    <property type="match status" value="2"/>
</dbReference>
<evidence type="ECO:0000256" key="4">
    <source>
        <dbReference type="ARBA" id="ARBA00022723"/>
    </source>
</evidence>
<dbReference type="EMBL" id="DF968182">
    <property type="protein sequence ID" value="GAP44187.1"/>
    <property type="molecule type" value="Genomic_DNA"/>
</dbReference>
<keyword evidence="9" id="KW-0051">Antiviral defense</keyword>
<evidence type="ECO:0000256" key="3">
    <source>
        <dbReference type="ARBA" id="ARBA00022722"/>
    </source>
</evidence>
<evidence type="ECO:0000256" key="7">
    <source>
        <dbReference type="ARBA" id="ARBA00022806"/>
    </source>
</evidence>
<evidence type="ECO:0000256" key="2">
    <source>
        <dbReference type="ARBA" id="ARBA00009046"/>
    </source>
</evidence>
<name>A0A0S7C007_9BACT</name>
<dbReference type="GO" id="GO:0003676">
    <property type="term" value="F:nucleic acid binding"/>
    <property type="evidence" value="ECO:0007669"/>
    <property type="project" value="InterPro"/>
</dbReference>
<evidence type="ECO:0000259" key="11">
    <source>
        <dbReference type="PROSITE" id="PS51643"/>
    </source>
</evidence>
<dbReference type="NCBIfam" id="TIGR01596">
    <property type="entry name" value="cas3_HD"/>
    <property type="match status" value="1"/>
</dbReference>
<dbReference type="NCBIfam" id="TIGR01587">
    <property type="entry name" value="cas3_core"/>
    <property type="match status" value="1"/>
</dbReference>
<keyword evidence="5" id="KW-0547">Nucleotide-binding</keyword>
<feature type="domain" description="HD Cas3-type" evidence="11">
    <location>
        <begin position="10"/>
        <end position="193"/>
    </location>
</feature>
<evidence type="ECO:0000256" key="1">
    <source>
        <dbReference type="ARBA" id="ARBA00006847"/>
    </source>
</evidence>
<dbReference type="Gene3D" id="1.10.3210.30">
    <property type="match status" value="1"/>
</dbReference>
<dbReference type="PANTHER" id="PTHR47959">
    <property type="entry name" value="ATP-DEPENDENT RNA HELICASE RHLE-RELATED"/>
    <property type="match status" value="1"/>
</dbReference>
<proteinExistence type="inferred from homology"/>
<reference evidence="12" key="1">
    <citation type="journal article" date="2015" name="Genome Announc.">
        <title>Draft Genome Sequence of Bacteroidales Strain TBC1, a Novel Isolate from a Methanogenic Wastewater Treatment System.</title>
        <authorList>
            <person name="Tourlousse D.M."/>
            <person name="Matsuura N."/>
            <person name="Sun L."/>
            <person name="Toyonaga M."/>
            <person name="Kuroda K."/>
            <person name="Ohashi A."/>
            <person name="Cruz R."/>
            <person name="Yamaguchi T."/>
            <person name="Sekiguchi Y."/>
        </authorList>
    </citation>
    <scope>NUCLEOTIDE SEQUENCE [LARGE SCALE GENOMIC DNA]</scope>
    <source>
        <strain evidence="12">TBC1</strain>
    </source>
</reference>
<dbReference type="OrthoDB" id="9810236at2"/>
<evidence type="ECO:0000256" key="10">
    <source>
        <dbReference type="ARBA" id="ARBA00038437"/>
    </source>
</evidence>
<dbReference type="SUPFAM" id="SSF52540">
    <property type="entry name" value="P-loop containing nucleoside triphosphate hydrolases"/>
    <property type="match status" value="1"/>
</dbReference>
<dbReference type="Pfam" id="PF01966">
    <property type="entry name" value="HD"/>
    <property type="match status" value="1"/>
</dbReference>
<comment type="similarity">
    <text evidence="2">In the central section; belongs to the CRISPR-associated helicase Cas3 family.</text>
</comment>
<keyword evidence="4" id="KW-0479">Metal-binding</keyword>
<evidence type="ECO:0000313" key="13">
    <source>
        <dbReference type="Proteomes" id="UP000053091"/>
    </source>
</evidence>
<dbReference type="Proteomes" id="UP000053091">
    <property type="component" value="Unassembled WGS sequence"/>
</dbReference>
<evidence type="ECO:0000256" key="5">
    <source>
        <dbReference type="ARBA" id="ARBA00022741"/>
    </source>
</evidence>
<dbReference type="InterPro" id="IPR054712">
    <property type="entry name" value="Cas3-like_dom"/>
</dbReference>
<dbReference type="InterPro" id="IPR050079">
    <property type="entry name" value="DEAD_box_RNA_helicase"/>
</dbReference>
<evidence type="ECO:0000256" key="8">
    <source>
        <dbReference type="ARBA" id="ARBA00022840"/>
    </source>
</evidence>
<sequence>MIWPEIKAKGKPDFTPLVTHLQQVAVVAEQVAIGVGVDPILARYGAILHDIGKAHPEFQRRMDGEFRMGDLPFRHEISSCLFLSLFPDEMQPAMIDMVIAHHKSIRKDARDKGLLDLTEEREPEEIFEFHAGDWEGWSTKALDILAELGIVVNPISKQEAKTKFFFVYDYCLKIFKQKGYSMNRGLLQAADHFASALIDKTEIYSKRLFKKPNLNFFARTHPLYPLSLKSAESDKPHTIVVACTGAGKTDFLFRRCEGRVFYTLPFQASINAMFYRISNDLASDNPELDIRLLHSASTLAIKGNSIEEKIIQGHIGSSIKILTPHQIAGIVFGTSGYEATLIDIKGCDVILDEIHTYTDITRAIVLKIVHVLKDLGCRVHIGTATMPTFLYNQILELLGKENVFEVQLDDEELDKFDRHTVHKLDSWESAFPLINQAIDEDKKVLLVCNRVQSAQQAFYSITQLHPNIPAILLHSRFKRGAREQKEKQLIGKDKNGRTTGEFNTSTKTCIVVATQVVEVSLDISFDLMVTECAPLDALIQRFGRINRIRNEKTKDIRKPVYVIQPPETTDEAKPYDLKILQDSFGQLPNGEVLHERDIQRKIDNVFPKIEMPEIEEHAIFKKTGEWTINRLTHRPKSFLLERLEIDSVTCIVEADEQPYLTANFEVRMQMEIPIRYWSVHKFNQLREGNKPFIVPDSAYSEEAGLNLETLKTSKSDINYQIL</sequence>
<dbReference type="GO" id="GO:0003724">
    <property type="term" value="F:RNA helicase activity"/>
    <property type="evidence" value="ECO:0007669"/>
    <property type="project" value="TreeGrafter"/>
</dbReference>
<dbReference type="Pfam" id="PF22590">
    <property type="entry name" value="Cas3-like_C_2"/>
    <property type="match status" value="1"/>
</dbReference>
<dbReference type="PROSITE" id="PS51643">
    <property type="entry name" value="HD_CAS3"/>
    <property type="match status" value="1"/>
</dbReference>
<dbReference type="GO" id="GO:0046872">
    <property type="term" value="F:metal ion binding"/>
    <property type="evidence" value="ECO:0007669"/>
    <property type="project" value="UniProtKB-KW"/>
</dbReference>
<comment type="similarity">
    <text evidence="1">In the N-terminal section; belongs to the CRISPR-associated nuclease Cas3-HD family.</text>
</comment>
<dbReference type="PANTHER" id="PTHR47959:SF16">
    <property type="entry name" value="CRISPR-ASSOCIATED NUCLEASE_HELICASE CAS3-RELATED"/>
    <property type="match status" value="1"/>
</dbReference>
<dbReference type="Pfam" id="PF00270">
    <property type="entry name" value="DEAD"/>
    <property type="match status" value="1"/>
</dbReference>
<keyword evidence="13" id="KW-1185">Reference proteome</keyword>
<protein>
    <submittedName>
        <fullName evidence="12">CRISPR-associated helicase Cas3</fullName>
    </submittedName>
</protein>
<dbReference type="GO" id="GO:0005524">
    <property type="term" value="F:ATP binding"/>
    <property type="evidence" value="ECO:0007669"/>
    <property type="project" value="UniProtKB-KW"/>
</dbReference>
<dbReference type="SMART" id="SM00490">
    <property type="entry name" value="HELICc"/>
    <property type="match status" value="1"/>
</dbReference>
<evidence type="ECO:0000256" key="9">
    <source>
        <dbReference type="ARBA" id="ARBA00023118"/>
    </source>
</evidence>